<dbReference type="Proteomes" id="UP000826195">
    <property type="component" value="Unassembled WGS sequence"/>
</dbReference>
<protein>
    <submittedName>
        <fullName evidence="2">Uncharacterized protein</fullName>
    </submittedName>
</protein>
<evidence type="ECO:0000313" key="3">
    <source>
        <dbReference type="Proteomes" id="UP000826195"/>
    </source>
</evidence>
<organism evidence="2 3">
    <name type="scientific">Cotesia glomerata</name>
    <name type="common">Lepidopteran parasitic wasp</name>
    <name type="synonym">Apanteles glomeratus</name>
    <dbReference type="NCBI Taxonomy" id="32391"/>
    <lineage>
        <taxon>Eukaryota</taxon>
        <taxon>Metazoa</taxon>
        <taxon>Ecdysozoa</taxon>
        <taxon>Arthropoda</taxon>
        <taxon>Hexapoda</taxon>
        <taxon>Insecta</taxon>
        <taxon>Pterygota</taxon>
        <taxon>Neoptera</taxon>
        <taxon>Endopterygota</taxon>
        <taxon>Hymenoptera</taxon>
        <taxon>Apocrita</taxon>
        <taxon>Ichneumonoidea</taxon>
        <taxon>Braconidae</taxon>
        <taxon>Microgastrinae</taxon>
        <taxon>Cotesia</taxon>
    </lineage>
</organism>
<keyword evidence="1" id="KW-1133">Transmembrane helix</keyword>
<sequence>SKCFFLGPIISSVVALQTAFARPWPAILCLAASNLSLIVCPAIVIIFIVVNSRLSVTFCQKWQEIFDSSINIATRSRTTIFVSIKCYRSVKNSIHHSRFDKMTIFNVRT</sequence>
<keyword evidence="3" id="KW-1185">Reference proteome</keyword>
<proteinExistence type="predicted"/>
<evidence type="ECO:0000313" key="2">
    <source>
        <dbReference type="EMBL" id="KAH0540208.1"/>
    </source>
</evidence>
<dbReference type="EMBL" id="JAHXZJ010002609">
    <property type="protein sequence ID" value="KAH0540208.1"/>
    <property type="molecule type" value="Genomic_DNA"/>
</dbReference>
<accession>A0AAV7HZM2</accession>
<keyword evidence="1" id="KW-0812">Transmembrane</keyword>
<feature type="non-terminal residue" evidence="2">
    <location>
        <position position="1"/>
    </location>
</feature>
<feature type="transmembrane region" description="Helical" evidence="1">
    <location>
        <begin position="31"/>
        <end position="50"/>
    </location>
</feature>
<evidence type="ECO:0000256" key="1">
    <source>
        <dbReference type="SAM" id="Phobius"/>
    </source>
</evidence>
<reference evidence="2 3" key="1">
    <citation type="journal article" date="2021" name="J. Hered.">
        <title>A chromosome-level genome assembly of the parasitoid wasp, Cotesia glomerata (Hymenoptera: Braconidae).</title>
        <authorList>
            <person name="Pinto B.J."/>
            <person name="Weis J.J."/>
            <person name="Gamble T."/>
            <person name="Ode P.J."/>
            <person name="Paul R."/>
            <person name="Zaspel J.M."/>
        </authorList>
    </citation>
    <scope>NUCLEOTIDE SEQUENCE [LARGE SCALE GENOMIC DNA]</scope>
    <source>
        <strain evidence="2">CgM1</strain>
    </source>
</reference>
<keyword evidence="1" id="KW-0472">Membrane</keyword>
<dbReference type="AlphaFoldDB" id="A0AAV7HZM2"/>
<comment type="caution">
    <text evidence="2">The sequence shown here is derived from an EMBL/GenBank/DDBJ whole genome shotgun (WGS) entry which is preliminary data.</text>
</comment>
<gene>
    <name evidence="2" type="ORF">KQX54_014524</name>
</gene>
<name>A0AAV7HZM2_COTGL</name>